<sequence>MVVNFDKRQEHIAITHATKKV</sequence>
<reference evidence="1" key="1">
    <citation type="submission" date="2014-09" db="EMBL/GenBank/DDBJ databases">
        <authorList>
            <person name="Magalhaes I.L.F."/>
            <person name="Oliveira U."/>
            <person name="Santos F.R."/>
            <person name="Vidigal T.H.D.A."/>
            <person name="Brescovit A.D."/>
            <person name="Santos A.J."/>
        </authorList>
    </citation>
    <scope>NUCLEOTIDE SEQUENCE</scope>
    <source>
        <tissue evidence="1">Shoot tissue taken approximately 20 cm above the soil surface</tissue>
    </source>
</reference>
<evidence type="ECO:0000313" key="1">
    <source>
        <dbReference type="EMBL" id="JAD47883.1"/>
    </source>
</evidence>
<dbReference type="AlphaFoldDB" id="A0A0A9AD68"/>
<dbReference type="EMBL" id="GBRH01250012">
    <property type="protein sequence ID" value="JAD47883.1"/>
    <property type="molecule type" value="Transcribed_RNA"/>
</dbReference>
<organism evidence="1">
    <name type="scientific">Arundo donax</name>
    <name type="common">Giant reed</name>
    <name type="synonym">Donax arundinaceus</name>
    <dbReference type="NCBI Taxonomy" id="35708"/>
    <lineage>
        <taxon>Eukaryota</taxon>
        <taxon>Viridiplantae</taxon>
        <taxon>Streptophyta</taxon>
        <taxon>Embryophyta</taxon>
        <taxon>Tracheophyta</taxon>
        <taxon>Spermatophyta</taxon>
        <taxon>Magnoliopsida</taxon>
        <taxon>Liliopsida</taxon>
        <taxon>Poales</taxon>
        <taxon>Poaceae</taxon>
        <taxon>PACMAD clade</taxon>
        <taxon>Arundinoideae</taxon>
        <taxon>Arundineae</taxon>
        <taxon>Arundo</taxon>
    </lineage>
</organism>
<accession>A0A0A9AD68</accession>
<name>A0A0A9AD68_ARUDO</name>
<protein>
    <submittedName>
        <fullName evidence="1">Uncharacterized protein</fullName>
    </submittedName>
</protein>
<reference evidence="1" key="2">
    <citation type="journal article" date="2015" name="Data Brief">
        <title>Shoot transcriptome of the giant reed, Arundo donax.</title>
        <authorList>
            <person name="Barrero R.A."/>
            <person name="Guerrero F.D."/>
            <person name="Moolhuijzen P."/>
            <person name="Goolsby J.A."/>
            <person name="Tidwell J."/>
            <person name="Bellgard S.E."/>
            <person name="Bellgard M.I."/>
        </authorList>
    </citation>
    <scope>NUCLEOTIDE SEQUENCE</scope>
    <source>
        <tissue evidence="1">Shoot tissue taken approximately 20 cm above the soil surface</tissue>
    </source>
</reference>
<proteinExistence type="predicted"/>